<dbReference type="PANTHER" id="PTHR41251">
    <property type="entry name" value="NON-HOMOLOGOUS END JOINING PROTEIN KU"/>
    <property type="match status" value="1"/>
</dbReference>
<evidence type="ECO:0000256" key="2">
    <source>
        <dbReference type="ARBA" id="ARBA00023172"/>
    </source>
</evidence>
<organism evidence="6 7">
    <name type="scientific">Streptomyces humicola</name>
    <dbReference type="NCBI Taxonomy" id="2953240"/>
    <lineage>
        <taxon>Bacteria</taxon>
        <taxon>Bacillati</taxon>
        <taxon>Actinomycetota</taxon>
        <taxon>Actinomycetes</taxon>
        <taxon>Kitasatosporales</taxon>
        <taxon>Streptomycetaceae</taxon>
        <taxon>Streptomyces</taxon>
    </lineage>
</organism>
<feature type="region of interest" description="Disordered" evidence="4">
    <location>
        <begin position="257"/>
        <end position="351"/>
    </location>
</feature>
<dbReference type="RefSeq" id="WP_255918839.1">
    <property type="nucleotide sequence ID" value="NZ_JANFNG010000002.1"/>
</dbReference>
<keyword evidence="1 3" id="KW-0238">DNA-binding</keyword>
<keyword evidence="3" id="KW-0234">DNA repair</keyword>
<reference evidence="6" key="1">
    <citation type="submission" date="2022-06" db="EMBL/GenBank/DDBJ databases">
        <title>Draft genome sequence of Streptomyces sp. RB6PN25 isolated from peat swamp forest in Thailand.</title>
        <authorList>
            <person name="Duangmal K."/>
            <person name="Klaysubun C."/>
        </authorList>
    </citation>
    <scope>NUCLEOTIDE SEQUENCE</scope>
    <source>
        <strain evidence="6">RB6PN25</strain>
    </source>
</reference>
<dbReference type="Pfam" id="PF02735">
    <property type="entry name" value="Ku"/>
    <property type="match status" value="1"/>
</dbReference>
<dbReference type="Gene3D" id="2.40.290.10">
    <property type="match status" value="1"/>
</dbReference>
<dbReference type="InterPro" id="IPR006164">
    <property type="entry name" value="DNA_bd_Ku70/Ku80"/>
</dbReference>
<dbReference type="EMBL" id="JANFNG010000002">
    <property type="protein sequence ID" value="MCQ4079977.1"/>
    <property type="molecule type" value="Genomic_DNA"/>
</dbReference>
<evidence type="ECO:0000313" key="7">
    <source>
        <dbReference type="Proteomes" id="UP001057702"/>
    </source>
</evidence>
<feature type="domain" description="Ku" evidence="5">
    <location>
        <begin position="53"/>
        <end position="183"/>
    </location>
</feature>
<protein>
    <recommendedName>
        <fullName evidence="3">Non-homologous end joining protein Ku</fullName>
    </recommendedName>
</protein>
<proteinExistence type="inferred from homology"/>
<dbReference type="CDD" id="cd00789">
    <property type="entry name" value="KU_like"/>
    <property type="match status" value="1"/>
</dbReference>
<comment type="function">
    <text evidence="3">With LigD forms a non-homologous end joining (NHEJ) DNA repair enzyme, which repairs dsDNA breaks with reduced fidelity. Binds linear dsDNA with 5'- and 3'- overhangs but not closed circular dsDNA nor ssDNA. Recruits and stimulates the ligase activity of LigD.</text>
</comment>
<evidence type="ECO:0000256" key="1">
    <source>
        <dbReference type="ARBA" id="ARBA00023125"/>
    </source>
</evidence>
<accession>A0ABT1PQM3</accession>
<comment type="subunit">
    <text evidence="3">Homodimer. Interacts with LigD.</text>
</comment>
<dbReference type="PIRSF" id="PIRSF006493">
    <property type="entry name" value="Prok_Ku"/>
    <property type="match status" value="1"/>
</dbReference>
<dbReference type="NCBIfam" id="TIGR02772">
    <property type="entry name" value="Ku_bact"/>
    <property type="match status" value="1"/>
</dbReference>
<evidence type="ECO:0000259" key="5">
    <source>
        <dbReference type="SMART" id="SM00559"/>
    </source>
</evidence>
<keyword evidence="7" id="KW-1185">Reference proteome</keyword>
<dbReference type="Proteomes" id="UP001057702">
    <property type="component" value="Unassembled WGS sequence"/>
</dbReference>
<dbReference type="InterPro" id="IPR009187">
    <property type="entry name" value="Prok_Ku"/>
</dbReference>
<dbReference type="SUPFAM" id="SSF100939">
    <property type="entry name" value="SPOC domain-like"/>
    <property type="match status" value="1"/>
</dbReference>
<dbReference type="SMART" id="SM00559">
    <property type="entry name" value="Ku78"/>
    <property type="match status" value="1"/>
</dbReference>
<evidence type="ECO:0000313" key="6">
    <source>
        <dbReference type="EMBL" id="MCQ4079977.1"/>
    </source>
</evidence>
<feature type="compositionally biased region" description="Basic residues" evidence="4">
    <location>
        <begin position="281"/>
        <end position="293"/>
    </location>
</feature>
<evidence type="ECO:0000256" key="4">
    <source>
        <dbReference type="SAM" id="MobiDB-lite"/>
    </source>
</evidence>
<feature type="compositionally biased region" description="Basic residues" evidence="4">
    <location>
        <begin position="342"/>
        <end position="351"/>
    </location>
</feature>
<dbReference type="PANTHER" id="PTHR41251:SF1">
    <property type="entry name" value="NON-HOMOLOGOUS END JOINING PROTEIN KU"/>
    <property type="match status" value="1"/>
</dbReference>
<keyword evidence="3" id="KW-0227">DNA damage</keyword>
<evidence type="ECO:0000256" key="3">
    <source>
        <dbReference type="HAMAP-Rule" id="MF_01875"/>
    </source>
</evidence>
<name>A0ABT1PQM3_9ACTN</name>
<sequence length="351" mass="39231">MARAIWSGVLSFGLVSMPVQLYTATQSHAFRFHQIQRGTSDRIRNKRVNERTGKEVPLDEIVKGYEVEEDEYLVLEPRELDEIAPGRSKSLEITGFVDLDQIDPIFFDTTYYIAPRSEEYGKVYSLLYEAMRESNKAGIATIVMRNREYLVAVKPEGEVLALHTLHWADEVRDPRRELPNLPENVQPAERELKTAQQLIDALSIDWDPQEYRDTYQEKVAELLQAKRTGGEVEKGAPPPKSTNVIDLMDALQASIERSKKKGEQKREEKGGTGARAGAKAGVKKTARQPKKPQGKAAAGKAAEAQLRDLSKTELYQRASDAGIPGRSHMSRDELIKALSGKTGRRGTAKAS</sequence>
<dbReference type="HAMAP" id="MF_01875">
    <property type="entry name" value="Prokaryotic_Ku"/>
    <property type="match status" value="1"/>
</dbReference>
<dbReference type="InterPro" id="IPR016194">
    <property type="entry name" value="SPOC-like_C_dom_sf"/>
</dbReference>
<gene>
    <name evidence="3" type="primary">ku</name>
    <name evidence="6" type="ORF">NGB36_05065</name>
</gene>
<keyword evidence="2 3" id="KW-0233">DNA recombination</keyword>
<comment type="caution">
    <text evidence="6">The sequence shown here is derived from an EMBL/GenBank/DDBJ whole genome shotgun (WGS) entry which is preliminary data.</text>
</comment>
<comment type="similarity">
    <text evidence="3">Belongs to the prokaryotic Ku family.</text>
</comment>